<gene>
    <name evidence="2" type="ORF">LOD99_8420</name>
</gene>
<proteinExistence type="predicted"/>
<protein>
    <recommendedName>
        <fullName evidence="1">Transposable element P transposase-like RNase H domain-containing protein</fullName>
    </recommendedName>
</protein>
<comment type="caution">
    <text evidence="2">The sequence shown here is derived from an EMBL/GenBank/DDBJ whole genome shotgun (WGS) entry which is preliminary data.</text>
</comment>
<evidence type="ECO:0000259" key="1">
    <source>
        <dbReference type="Pfam" id="PF21787"/>
    </source>
</evidence>
<keyword evidence="3" id="KW-1185">Reference proteome</keyword>
<organism evidence="2 3">
    <name type="scientific">Oopsacas minuta</name>
    <dbReference type="NCBI Taxonomy" id="111878"/>
    <lineage>
        <taxon>Eukaryota</taxon>
        <taxon>Metazoa</taxon>
        <taxon>Porifera</taxon>
        <taxon>Hexactinellida</taxon>
        <taxon>Hexasterophora</taxon>
        <taxon>Lyssacinosida</taxon>
        <taxon>Leucopsacidae</taxon>
        <taxon>Oopsacas</taxon>
    </lineage>
</organism>
<sequence>MPNENESLRRLKEIYICERHFNCEWVSVKGGKRPKEPPSIFPGVPKSVLKQVTSAPRPTSSTSESRAKKVQAAYEAADKIQDFDHFSAKMSSYFPGFNFIKDQKNLYLSRTDATGQTVKQFFHFQQVSSPFGFLFLNRVEKDSIEVSKRLFPLQKNSLLSKWSQIGYITDQVNAYEYTSQEILEHAISQLCKMTEAHELAHFTFLLSQLCLIFKPDGRRFDTDTMIFAVQLHNISPSAYKIIRRSGLIILPSTEKVKQMLARSLHDSNLKTLFDQLKPQQRLVNLMFDEVKLVETLRFSGGHVLGYSQNTAAGGDHEMLASHAMVVEVACHFGGPRYILRVLPCKKLTSDQLKELLIEAGSAVVGAGGTVISLICDNCNTNRSVYSKLGGPGSCRVLSIQEQSMFLEYDYLHIFKNIRNNWITVDSKTLSFVVDGNEYKAYWSDIQKLYEIDRATPIRLTKLTHTAVFPKPLQRQSVPLVCQVFNDKTVAALKTFKGSLGISEGTIILTQTISEWFKIMIVKDRFSAIRLRDESRQPWTADCTSFTRLEEACQIISTCAWQGGGGRKLKLTKQTAEAFTVSTRNNVDAAKLLLADKD</sequence>
<dbReference type="Pfam" id="PF21787">
    <property type="entry name" value="TNP-like_RNaseH_N"/>
    <property type="match status" value="1"/>
</dbReference>
<evidence type="ECO:0000313" key="3">
    <source>
        <dbReference type="Proteomes" id="UP001165289"/>
    </source>
</evidence>
<dbReference type="EMBL" id="JAKMXF010000336">
    <property type="protein sequence ID" value="KAI6647833.1"/>
    <property type="molecule type" value="Genomic_DNA"/>
</dbReference>
<feature type="domain" description="Transposable element P transposase-like RNase H" evidence="1">
    <location>
        <begin position="269"/>
        <end position="389"/>
    </location>
</feature>
<dbReference type="AlphaFoldDB" id="A0AAV7JG61"/>
<name>A0AAV7JG61_9METZ</name>
<evidence type="ECO:0000313" key="2">
    <source>
        <dbReference type="EMBL" id="KAI6647833.1"/>
    </source>
</evidence>
<dbReference type="Proteomes" id="UP001165289">
    <property type="component" value="Unassembled WGS sequence"/>
</dbReference>
<reference evidence="2 3" key="1">
    <citation type="journal article" date="2023" name="BMC Biol.">
        <title>The compact genome of the sponge Oopsacas minuta (Hexactinellida) is lacking key metazoan core genes.</title>
        <authorList>
            <person name="Santini S."/>
            <person name="Schenkelaars Q."/>
            <person name="Jourda C."/>
            <person name="Duchesne M."/>
            <person name="Belahbib H."/>
            <person name="Rocher C."/>
            <person name="Selva M."/>
            <person name="Riesgo A."/>
            <person name="Vervoort M."/>
            <person name="Leys S.P."/>
            <person name="Kodjabachian L."/>
            <person name="Le Bivic A."/>
            <person name="Borchiellini C."/>
            <person name="Claverie J.M."/>
            <person name="Renard E."/>
        </authorList>
    </citation>
    <scope>NUCLEOTIDE SEQUENCE [LARGE SCALE GENOMIC DNA]</scope>
    <source>
        <strain evidence="2">SPO-2</strain>
    </source>
</reference>
<dbReference type="InterPro" id="IPR048365">
    <property type="entry name" value="TNP-like_RNaseH_N"/>
</dbReference>
<accession>A0AAV7JG61</accession>